<keyword evidence="2" id="KW-1185">Reference proteome</keyword>
<protein>
    <submittedName>
        <fullName evidence="1">Uncharacterized protein</fullName>
    </submittedName>
</protein>
<dbReference type="InterPro" id="IPR015943">
    <property type="entry name" value="WD40/YVTN_repeat-like_dom_sf"/>
</dbReference>
<dbReference type="AlphaFoldDB" id="A0A9P6EZU0"/>
<dbReference type="InterPro" id="IPR036322">
    <property type="entry name" value="WD40_repeat_dom_sf"/>
</dbReference>
<sequence>HSRIAIQHLAFSSCGQWIASVEDETVHLWRSHLEERPHDWKYVLAVKGSLGKIGEIVWRPNKLEFATADMYGSTRAWRIVERFDEVVVQLVWGVGRSGLVASGSLLNDAIGLNTFNRNLLEQPVVDHGSFPSLGYEFLSGSLFLYEQQ</sequence>
<dbReference type="EMBL" id="JAAAXW010000266">
    <property type="protein sequence ID" value="KAF9539069.1"/>
    <property type="molecule type" value="Genomic_DNA"/>
</dbReference>
<name>A0A9P6EZU0_9FUNG</name>
<proteinExistence type="predicted"/>
<organism evidence="1 2">
    <name type="scientific">Mortierella hygrophila</name>
    <dbReference type="NCBI Taxonomy" id="979708"/>
    <lineage>
        <taxon>Eukaryota</taxon>
        <taxon>Fungi</taxon>
        <taxon>Fungi incertae sedis</taxon>
        <taxon>Mucoromycota</taxon>
        <taxon>Mortierellomycotina</taxon>
        <taxon>Mortierellomycetes</taxon>
        <taxon>Mortierellales</taxon>
        <taxon>Mortierellaceae</taxon>
        <taxon>Mortierella</taxon>
    </lineage>
</organism>
<feature type="non-terminal residue" evidence="1">
    <location>
        <position position="1"/>
    </location>
</feature>
<reference evidence="1" key="1">
    <citation type="journal article" date="2020" name="Fungal Divers.">
        <title>Resolving the Mortierellaceae phylogeny through synthesis of multi-gene phylogenetics and phylogenomics.</title>
        <authorList>
            <person name="Vandepol N."/>
            <person name="Liber J."/>
            <person name="Desiro A."/>
            <person name="Na H."/>
            <person name="Kennedy M."/>
            <person name="Barry K."/>
            <person name="Grigoriev I.V."/>
            <person name="Miller A.N."/>
            <person name="O'Donnell K."/>
            <person name="Stajich J.E."/>
            <person name="Bonito G."/>
        </authorList>
    </citation>
    <scope>NUCLEOTIDE SEQUENCE</scope>
    <source>
        <strain evidence="1">NRRL 2591</strain>
    </source>
</reference>
<evidence type="ECO:0000313" key="2">
    <source>
        <dbReference type="Proteomes" id="UP000723463"/>
    </source>
</evidence>
<dbReference type="Proteomes" id="UP000723463">
    <property type="component" value="Unassembled WGS sequence"/>
</dbReference>
<dbReference type="Gene3D" id="2.130.10.10">
    <property type="entry name" value="YVTN repeat-like/Quinoprotein amine dehydrogenase"/>
    <property type="match status" value="1"/>
</dbReference>
<evidence type="ECO:0000313" key="1">
    <source>
        <dbReference type="EMBL" id="KAF9539069.1"/>
    </source>
</evidence>
<gene>
    <name evidence="1" type="ORF">EC957_005809</name>
</gene>
<comment type="caution">
    <text evidence="1">The sequence shown here is derived from an EMBL/GenBank/DDBJ whole genome shotgun (WGS) entry which is preliminary data.</text>
</comment>
<accession>A0A9P6EZU0</accession>
<dbReference type="SUPFAM" id="SSF50978">
    <property type="entry name" value="WD40 repeat-like"/>
    <property type="match status" value="1"/>
</dbReference>